<keyword evidence="2" id="KW-1185">Reference proteome</keyword>
<proteinExistence type="predicted"/>
<organism evidence="1 2">
    <name type="scientific">Nephila pilipes</name>
    <name type="common">Giant wood spider</name>
    <name type="synonym">Nephila maculata</name>
    <dbReference type="NCBI Taxonomy" id="299642"/>
    <lineage>
        <taxon>Eukaryota</taxon>
        <taxon>Metazoa</taxon>
        <taxon>Ecdysozoa</taxon>
        <taxon>Arthropoda</taxon>
        <taxon>Chelicerata</taxon>
        <taxon>Arachnida</taxon>
        <taxon>Araneae</taxon>
        <taxon>Araneomorphae</taxon>
        <taxon>Entelegynae</taxon>
        <taxon>Araneoidea</taxon>
        <taxon>Nephilidae</taxon>
        <taxon>Nephila</taxon>
    </lineage>
</organism>
<comment type="caution">
    <text evidence="1">The sequence shown here is derived from an EMBL/GenBank/DDBJ whole genome shotgun (WGS) entry which is preliminary data.</text>
</comment>
<accession>A0A8X6M6A1</accession>
<dbReference type="InterPro" id="IPR008042">
    <property type="entry name" value="Retrotrans_Pao"/>
</dbReference>
<gene>
    <name evidence="1" type="primary">AVEN_79968_1</name>
    <name evidence="1" type="ORF">NPIL_644251</name>
</gene>
<dbReference type="OrthoDB" id="8039504at2759"/>
<dbReference type="Pfam" id="PF05380">
    <property type="entry name" value="Peptidase_A17"/>
    <property type="match status" value="1"/>
</dbReference>
<dbReference type="EMBL" id="BMAW01041551">
    <property type="protein sequence ID" value="GFS29306.1"/>
    <property type="molecule type" value="Genomic_DNA"/>
</dbReference>
<dbReference type="Proteomes" id="UP000887013">
    <property type="component" value="Unassembled WGS sequence"/>
</dbReference>
<name>A0A8X6M6A1_NEPPI</name>
<evidence type="ECO:0000313" key="1">
    <source>
        <dbReference type="EMBL" id="GFS29306.1"/>
    </source>
</evidence>
<reference evidence="1" key="1">
    <citation type="submission" date="2020-08" db="EMBL/GenBank/DDBJ databases">
        <title>Multicomponent nature underlies the extraordinary mechanical properties of spider dragline silk.</title>
        <authorList>
            <person name="Kono N."/>
            <person name="Nakamura H."/>
            <person name="Mori M."/>
            <person name="Yoshida Y."/>
            <person name="Ohtoshi R."/>
            <person name="Malay A.D."/>
            <person name="Moran D.A.P."/>
            <person name="Tomita M."/>
            <person name="Numata K."/>
            <person name="Arakawa K."/>
        </authorList>
    </citation>
    <scope>NUCLEOTIDE SEQUENCE</scope>
</reference>
<evidence type="ECO:0000313" key="2">
    <source>
        <dbReference type="Proteomes" id="UP000887013"/>
    </source>
</evidence>
<protein>
    <submittedName>
        <fullName evidence="1">Uncharacterized protein</fullName>
    </submittedName>
</protein>
<sequence>MLQNRGKLKLLWDSPLSYDVVKSFLKWWNEVDRLAGIEILRYFEINVTTQMHTFVVECKVAYATSVFLRSVTSHGVKIVLVRAKSRDAPLT</sequence>
<dbReference type="AlphaFoldDB" id="A0A8X6M6A1"/>